<name>A0ABS8ET36_9FLAO</name>
<organism evidence="1 2">
    <name type="scientific">Winogradskyella immobilis</name>
    <dbReference type="NCBI Taxonomy" id="2816852"/>
    <lineage>
        <taxon>Bacteria</taxon>
        <taxon>Pseudomonadati</taxon>
        <taxon>Bacteroidota</taxon>
        <taxon>Flavobacteriia</taxon>
        <taxon>Flavobacteriales</taxon>
        <taxon>Flavobacteriaceae</taxon>
        <taxon>Winogradskyella</taxon>
    </lineage>
</organism>
<proteinExistence type="predicted"/>
<gene>
    <name evidence="1" type="ORF">J1C55_13835</name>
</gene>
<keyword evidence="2" id="KW-1185">Reference proteome</keyword>
<reference evidence="2" key="2">
    <citation type="submission" date="2023-07" db="EMBL/GenBank/DDBJ databases">
        <title>Genome of Winogradskyella sp. E313.</title>
        <authorList>
            <person name="Zhou Y."/>
        </authorList>
    </citation>
    <scope>NUCLEOTIDE SEQUENCE [LARGE SCALE GENOMIC DNA]</scope>
    <source>
        <strain evidence="2">E313</strain>
    </source>
</reference>
<accession>A0ABS8ET36</accession>
<feature type="non-terminal residue" evidence="1">
    <location>
        <position position="274"/>
    </location>
</feature>
<feature type="non-terminal residue" evidence="1">
    <location>
        <position position="1"/>
    </location>
</feature>
<protein>
    <submittedName>
        <fullName evidence="1">Uncharacterized protein</fullName>
    </submittedName>
</protein>
<comment type="caution">
    <text evidence="1">The sequence shown here is derived from an EMBL/GenBank/DDBJ whole genome shotgun (WGS) entry which is preliminary data.</text>
</comment>
<dbReference type="Proteomes" id="UP000778797">
    <property type="component" value="Unassembled WGS sequence"/>
</dbReference>
<dbReference type="EMBL" id="JAFMPT010000060">
    <property type="protein sequence ID" value="MCC1485675.1"/>
    <property type="molecule type" value="Genomic_DNA"/>
</dbReference>
<evidence type="ECO:0000313" key="2">
    <source>
        <dbReference type="Proteomes" id="UP000778797"/>
    </source>
</evidence>
<evidence type="ECO:0000313" key="1">
    <source>
        <dbReference type="EMBL" id="MCC1485675.1"/>
    </source>
</evidence>
<reference evidence="2" key="1">
    <citation type="submission" date="2021-03" db="EMBL/GenBank/DDBJ databases">
        <title>Genome of Cognatishimia sp. F0-27.</title>
        <authorList>
            <person name="Ping X."/>
        </authorList>
    </citation>
    <scope>NUCLEOTIDE SEQUENCE [LARGE SCALE GENOMIC DNA]</scope>
    <source>
        <strain evidence="2">E313</strain>
    </source>
</reference>
<sequence length="274" mass="30285">PGNEVLNFSQNDYITISTMSVAGNGTDINGDGVFDGNDVPEEKIPSGQSFFIPSKLPDPILTSPPVTPVITTENVLFTNSMRVSGDNVNDLFYRNSKSSVSKKNTSKREKLWLNLSSDIGIFSQISIVYSDVSTDDYDGNSIDTPRNYAGNAGILYSLIESEENTPFVIQAKSFSSLNIEETVKIGFGAYISTEETYRIDLLKTEGEFLTYNSIYLKDNYLGVLHEISSSHYTFKSQGGTFNDRFEIVFQNNTLSTDDEIIQDNGLSIVELTDG</sequence>